<sequence length="234" mass="25513">MRQGVAGCALLCLLAGSAWGAAPGKSYDVFIIPSAGVNTLITQTSEQLAECGLTSLARQGFMPHVTLYLADYGPDALPRLQREVAALSRQWQPFPLQLTHLTQTRGDWLMIAVQNSPSLQRLSDSLVQRLSPYRDKSAAMPAWVNAYPEKKAAFAQYGSPNVFTHFDPHITLLAQSDHAALSQFMQRYGQHFSAQRVEAIGLGISETDSHGQSRTLLARYDFSAPTAPQAAAKP</sequence>
<dbReference type="Pfam" id="PF13563">
    <property type="entry name" value="2_5_RNA_ligase2"/>
    <property type="match status" value="1"/>
</dbReference>
<protein>
    <submittedName>
        <fullName evidence="2">Putative phosphonate metabolism protein</fullName>
    </submittedName>
</protein>
<dbReference type="Gene3D" id="3.90.1140.10">
    <property type="entry name" value="Cyclic phosphodiesterase"/>
    <property type="match status" value="1"/>
</dbReference>
<gene>
    <name evidence="2" type="ORF">NCTC12121_00429</name>
</gene>
<accession>A0A376D8F6</accession>
<reference evidence="2 3" key="1">
    <citation type="submission" date="2018-06" db="EMBL/GenBank/DDBJ databases">
        <authorList>
            <consortium name="Pathogen Informatics"/>
            <person name="Doyle S."/>
        </authorList>
    </citation>
    <scope>NUCLEOTIDE SEQUENCE [LARGE SCALE GENOMIC DNA]</scope>
    <source>
        <strain evidence="2 3">NCTC12121</strain>
    </source>
</reference>
<dbReference type="AlphaFoldDB" id="A0A376D8F6"/>
<dbReference type="SUPFAM" id="SSF55144">
    <property type="entry name" value="LigT-like"/>
    <property type="match status" value="1"/>
</dbReference>
<dbReference type="InterPro" id="IPR009097">
    <property type="entry name" value="Cyclic_Pdiesterase"/>
</dbReference>
<dbReference type="OrthoDB" id="79662at2"/>
<name>A0A376D8F6_9GAMM</name>
<feature type="signal peptide" evidence="1">
    <location>
        <begin position="1"/>
        <end position="20"/>
    </location>
</feature>
<keyword evidence="1" id="KW-0732">Signal</keyword>
<dbReference type="EMBL" id="UFXZ01000001">
    <property type="protein sequence ID" value="STC83983.1"/>
    <property type="molecule type" value="Genomic_DNA"/>
</dbReference>
<evidence type="ECO:0000313" key="2">
    <source>
        <dbReference type="EMBL" id="STC83983.1"/>
    </source>
</evidence>
<dbReference type="RefSeq" id="WP_024523897.1">
    <property type="nucleotide sequence ID" value="NZ_CP065626.1"/>
</dbReference>
<evidence type="ECO:0000256" key="1">
    <source>
        <dbReference type="SAM" id="SignalP"/>
    </source>
</evidence>
<evidence type="ECO:0000313" key="3">
    <source>
        <dbReference type="Proteomes" id="UP000255248"/>
    </source>
</evidence>
<dbReference type="Proteomes" id="UP000255248">
    <property type="component" value="Unassembled WGS sequence"/>
</dbReference>
<proteinExistence type="predicted"/>
<organism evidence="2 3">
    <name type="scientific">Edwardsiella hoshinae</name>
    <dbReference type="NCBI Taxonomy" id="93378"/>
    <lineage>
        <taxon>Bacteria</taxon>
        <taxon>Pseudomonadati</taxon>
        <taxon>Pseudomonadota</taxon>
        <taxon>Gammaproteobacteria</taxon>
        <taxon>Enterobacterales</taxon>
        <taxon>Hafniaceae</taxon>
        <taxon>Edwardsiella</taxon>
    </lineage>
</organism>
<feature type="chain" id="PRO_5016979585" evidence="1">
    <location>
        <begin position="21"/>
        <end position="234"/>
    </location>
</feature>